<dbReference type="RefSeq" id="WP_187466755.1">
    <property type="nucleotide sequence ID" value="NZ_JACSIT010000100.1"/>
</dbReference>
<evidence type="ECO:0000313" key="1">
    <source>
        <dbReference type="EMBL" id="MBC6994690.1"/>
    </source>
</evidence>
<dbReference type="EMBL" id="JACSIT010000100">
    <property type="protein sequence ID" value="MBC6994690.1"/>
    <property type="molecule type" value="Genomic_DNA"/>
</dbReference>
<keyword evidence="2" id="KW-1185">Reference proteome</keyword>
<dbReference type="Proteomes" id="UP000650081">
    <property type="component" value="Unassembled WGS sequence"/>
</dbReference>
<organism evidence="1 2">
    <name type="scientific">Neolewinella lacunae</name>
    <dbReference type="NCBI Taxonomy" id="1517758"/>
    <lineage>
        <taxon>Bacteria</taxon>
        <taxon>Pseudomonadati</taxon>
        <taxon>Bacteroidota</taxon>
        <taxon>Saprospiria</taxon>
        <taxon>Saprospirales</taxon>
        <taxon>Lewinellaceae</taxon>
        <taxon>Neolewinella</taxon>
    </lineage>
</organism>
<dbReference type="AlphaFoldDB" id="A0A923T7M9"/>
<reference evidence="1" key="1">
    <citation type="submission" date="2020-08" db="EMBL/GenBank/DDBJ databases">
        <title>Lewinella bacteria from marine environments.</title>
        <authorList>
            <person name="Zhong Y."/>
        </authorList>
    </citation>
    <scope>NUCLEOTIDE SEQUENCE</scope>
    <source>
        <strain evidence="1">KCTC 42187</strain>
    </source>
</reference>
<name>A0A923T7M9_9BACT</name>
<gene>
    <name evidence="1" type="ORF">H9S92_10980</name>
</gene>
<proteinExistence type="predicted"/>
<sequence>MTRNTVLPSEVQQPNGTFVTYRQTDWLDGPAESDRVAVGTNEHDKFANVVLLSNASYKVIVQTKNLCGDSDHFILFFTTGDCDLRPDNPGPLNPVEEGSIIIYPNPVITGTSLNYTSHVTANIYIYLTTTSGNGNSTQTLLKQADSGNKQAGSYIVYFPEYELSEGLNYISIHAGDQIIVKRVQKN</sequence>
<evidence type="ECO:0000313" key="2">
    <source>
        <dbReference type="Proteomes" id="UP000650081"/>
    </source>
</evidence>
<accession>A0A923T7M9</accession>
<protein>
    <submittedName>
        <fullName evidence="1">Uncharacterized protein</fullName>
    </submittedName>
</protein>
<comment type="caution">
    <text evidence="1">The sequence shown here is derived from an EMBL/GenBank/DDBJ whole genome shotgun (WGS) entry which is preliminary data.</text>
</comment>